<dbReference type="GO" id="GO:0051539">
    <property type="term" value="F:4 iron, 4 sulfur cluster binding"/>
    <property type="evidence" value="ECO:0007669"/>
    <property type="project" value="UniProtKB-UniRule"/>
</dbReference>
<keyword evidence="3 10" id="KW-0004">4Fe-4S</keyword>
<feature type="binding site" evidence="11">
    <location>
        <position position="302"/>
    </location>
    <ligand>
        <name>[4Fe-4S] cluster</name>
        <dbReference type="ChEBI" id="CHEBI:49883"/>
    </ligand>
</feature>
<dbReference type="GO" id="GO:0006270">
    <property type="term" value="P:DNA replication initiation"/>
    <property type="evidence" value="ECO:0007669"/>
    <property type="project" value="TreeGrafter"/>
</dbReference>
<dbReference type="Pfam" id="PF04104">
    <property type="entry name" value="DNA_primase_lrg"/>
    <property type="match status" value="1"/>
</dbReference>
<evidence type="ECO:0000259" key="12">
    <source>
        <dbReference type="Pfam" id="PF04104"/>
    </source>
</evidence>
<dbReference type="InterPro" id="IPR016558">
    <property type="entry name" value="DNA_primase_lsu_euk"/>
</dbReference>
<dbReference type="GO" id="GO:0005658">
    <property type="term" value="C:alpha DNA polymerase:primase complex"/>
    <property type="evidence" value="ECO:0007669"/>
    <property type="project" value="TreeGrafter"/>
</dbReference>
<dbReference type="Gene3D" id="1.20.930.80">
    <property type="match status" value="1"/>
</dbReference>
<protein>
    <recommendedName>
        <fullName evidence="2 10">DNA primase large subunit</fullName>
    </recommendedName>
</protein>
<keyword evidence="8 10" id="KW-0411">Iron-sulfur</keyword>
<dbReference type="PIRSF" id="PIRSF009449">
    <property type="entry name" value="DNA_primase_large_subunit"/>
    <property type="match status" value="1"/>
</dbReference>
<dbReference type="EMBL" id="AZBU02000002">
    <property type="protein sequence ID" value="TKR92802.1"/>
    <property type="molecule type" value="Genomic_DNA"/>
</dbReference>
<evidence type="ECO:0000256" key="2">
    <source>
        <dbReference type="ARBA" id="ARBA00019038"/>
    </source>
</evidence>
<keyword evidence="7 10" id="KW-0408">Iron</keyword>
<keyword evidence="14" id="KW-1185">Reference proteome</keyword>
<dbReference type="Proteomes" id="UP000298663">
    <property type="component" value="Unassembled WGS sequence"/>
</dbReference>
<comment type="function">
    <text evidence="10">DNA primase is the polymerase that synthesizes small RNA primers for the Okazaki fragments made during discontinuous DNA replication.</text>
</comment>
<comment type="similarity">
    <text evidence="1 10">Belongs to the eukaryotic-type primase large subunit family.</text>
</comment>
<keyword evidence="6 10" id="KW-0479">Metal-binding</keyword>
<proteinExistence type="inferred from homology"/>
<dbReference type="OrthoDB" id="421393at2759"/>
<evidence type="ECO:0000256" key="4">
    <source>
        <dbReference type="ARBA" id="ARBA00022515"/>
    </source>
</evidence>
<evidence type="ECO:0000256" key="10">
    <source>
        <dbReference type="PIRNR" id="PIRNR009449"/>
    </source>
</evidence>
<dbReference type="PANTHER" id="PTHR10537">
    <property type="entry name" value="DNA PRIMASE LARGE SUBUNIT"/>
    <property type="match status" value="1"/>
</dbReference>
<evidence type="ECO:0000256" key="9">
    <source>
        <dbReference type="ARBA" id="ARBA00023125"/>
    </source>
</evidence>
<evidence type="ECO:0000256" key="5">
    <source>
        <dbReference type="ARBA" id="ARBA00022705"/>
    </source>
</evidence>
<evidence type="ECO:0000256" key="3">
    <source>
        <dbReference type="ARBA" id="ARBA00022485"/>
    </source>
</evidence>
<dbReference type="Pfam" id="PF26466">
    <property type="entry name" value="DNA_primase_lrg_N"/>
    <property type="match status" value="1"/>
</dbReference>
<name>A0A4U5P940_STECR</name>
<gene>
    <name evidence="13" type="ORF">L596_007381</name>
</gene>
<dbReference type="GO" id="GO:0003677">
    <property type="term" value="F:DNA binding"/>
    <property type="evidence" value="ECO:0007669"/>
    <property type="project" value="UniProtKB-UniRule"/>
</dbReference>
<dbReference type="PANTHER" id="PTHR10537:SF3">
    <property type="entry name" value="DNA PRIMASE LARGE SUBUNIT"/>
    <property type="match status" value="1"/>
</dbReference>
<keyword evidence="4 10" id="KW-0639">Primosome</keyword>
<feature type="binding site" evidence="11">
    <location>
        <position position="398"/>
    </location>
    <ligand>
        <name>[4Fe-4S] cluster</name>
        <dbReference type="ChEBI" id="CHEBI:49883"/>
    </ligand>
</feature>
<evidence type="ECO:0000256" key="1">
    <source>
        <dbReference type="ARBA" id="ARBA00010564"/>
    </source>
</evidence>
<keyword evidence="9 10" id="KW-0238">DNA-binding</keyword>
<evidence type="ECO:0000256" key="7">
    <source>
        <dbReference type="ARBA" id="ARBA00023004"/>
    </source>
</evidence>
<feature type="binding site" evidence="11">
    <location>
        <position position="438"/>
    </location>
    <ligand>
        <name>[4Fe-4S] cluster</name>
        <dbReference type="ChEBI" id="CHEBI:49883"/>
    </ligand>
</feature>
<comment type="cofactor">
    <cofactor evidence="10">
        <name>[4Fe-4S] cluster</name>
        <dbReference type="ChEBI" id="CHEBI:49883"/>
    </cofactor>
    <text evidence="10">Binds 1 [4Fe-4S] cluster.</text>
</comment>
<dbReference type="GO" id="GO:0046872">
    <property type="term" value="F:metal ion binding"/>
    <property type="evidence" value="ECO:0007669"/>
    <property type="project" value="UniProtKB-UniRule"/>
</dbReference>
<dbReference type="GO" id="GO:0006269">
    <property type="term" value="P:DNA replication, synthesis of primer"/>
    <property type="evidence" value="ECO:0007669"/>
    <property type="project" value="UniProtKB-KW"/>
</dbReference>
<accession>A0A4U5P940</accession>
<evidence type="ECO:0000256" key="6">
    <source>
        <dbReference type="ARBA" id="ARBA00022723"/>
    </source>
</evidence>
<dbReference type="InterPro" id="IPR058560">
    <property type="entry name" value="DNA_primase_C"/>
</dbReference>
<organism evidence="13 14">
    <name type="scientific">Steinernema carpocapsae</name>
    <name type="common">Entomopathogenic nematode</name>
    <dbReference type="NCBI Taxonomy" id="34508"/>
    <lineage>
        <taxon>Eukaryota</taxon>
        <taxon>Metazoa</taxon>
        <taxon>Ecdysozoa</taxon>
        <taxon>Nematoda</taxon>
        <taxon>Chromadorea</taxon>
        <taxon>Rhabditida</taxon>
        <taxon>Tylenchina</taxon>
        <taxon>Panagrolaimomorpha</taxon>
        <taxon>Strongyloidoidea</taxon>
        <taxon>Steinernematidae</taxon>
        <taxon>Steinernema</taxon>
    </lineage>
</organism>
<dbReference type="InterPro" id="IPR007238">
    <property type="entry name" value="DNA_primase_lsu_euk/arc"/>
</dbReference>
<evidence type="ECO:0000256" key="8">
    <source>
        <dbReference type="ARBA" id="ARBA00023014"/>
    </source>
</evidence>
<reference evidence="13 14" key="2">
    <citation type="journal article" date="2019" name="G3 (Bethesda)">
        <title>Hybrid Assembly of the Genome of the Entomopathogenic Nematode Steinernema carpocapsae Identifies the X-Chromosome.</title>
        <authorList>
            <person name="Serra L."/>
            <person name="Macchietto M."/>
            <person name="Macias-Munoz A."/>
            <person name="McGill C.J."/>
            <person name="Rodriguez I.M."/>
            <person name="Rodriguez B."/>
            <person name="Murad R."/>
            <person name="Mortazavi A."/>
        </authorList>
    </citation>
    <scope>NUCLEOTIDE SEQUENCE [LARGE SCALE GENOMIC DNA]</scope>
    <source>
        <strain evidence="13 14">ALL</strain>
    </source>
</reference>
<comment type="caution">
    <text evidence="13">The sequence shown here is derived from an EMBL/GenBank/DDBJ whole genome shotgun (WGS) entry which is preliminary data.</text>
</comment>
<reference evidence="13 14" key="1">
    <citation type="journal article" date="2015" name="Genome Biol.">
        <title>Comparative genomics of Steinernema reveals deeply conserved gene regulatory networks.</title>
        <authorList>
            <person name="Dillman A.R."/>
            <person name="Macchietto M."/>
            <person name="Porter C.F."/>
            <person name="Rogers A."/>
            <person name="Williams B."/>
            <person name="Antoshechkin I."/>
            <person name="Lee M.M."/>
            <person name="Goodwin Z."/>
            <person name="Lu X."/>
            <person name="Lewis E.E."/>
            <person name="Goodrich-Blair H."/>
            <person name="Stock S.P."/>
            <person name="Adams B.J."/>
            <person name="Sternberg P.W."/>
            <person name="Mortazavi A."/>
        </authorList>
    </citation>
    <scope>NUCLEOTIDE SEQUENCE [LARGE SCALE GENOMIC DNA]</scope>
    <source>
        <strain evidence="13 14">ALL</strain>
    </source>
</reference>
<evidence type="ECO:0000313" key="13">
    <source>
        <dbReference type="EMBL" id="TKR92802.1"/>
    </source>
</evidence>
<dbReference type="CDD" id="cd07322">
    <property type="entry name" value="PriL_PriS_Eukaryotic"/>
    <property type="match status" value="1"/>
</dbReference>
<feature type="binding site" evidence="11">
    <location>
        <position position="381"/>
    </location>
    <ligand>
        <name>[4Fe-4S] cluster</name>
        <dbReference type="ChEBI" id="CHEBI:49883"/>
    </ligand>
</feature>
<dbReference type="AlphaFoldDB" id="A0A4U5P940"/>
<evidence type="ECO:0000256" key="11">
    <source>
        <dbReference type="PIRSR" id="PIRSR009449-1"/>
    </source>
</evidence>
<evidence type="ECO:0000313" key="14">
    <source>
        <dbReference type="Proteomes" id="UP000298663"/>
    </source>
</evidence>
<sequence>MLLGSAGTPGRKIQRTSRLLGRVRAAEKQESTIFVGKSLLSVYAEPPTGSISLSEFEDAARCRLKVLKKIEEANEVHSKGSDEWHRFLMKEIRVTMPTLINGATQKSTFDRYKLDWISHFILRLAFCQSPDQSRWFIQQEIDLFRFRFKNLERDEVIDFIQSNNLKIRELKATEIQELAPYLMECGRSEMDVTTQRYWKVHFKECPELVKSRKVYVHQGFAYVHFVDVMAIFCTKLRSNMANAMARTVKDIGFIEEEERLLPLLKTMTSNAYLGKEYKGEKSDESITAEMIDGLAKKAFPLCMRQVHQYLKTNHHLKHHARRQYGLFLKGLGLSLEESLKFFRQEFTKKIDLDKFNKEYAYNIRHHYGKEGSHTESHAFSCPKIILGPVPTSGDCHGCPYRHNDRKILTQKLKACGVKENDIESILGNVNETKYDKACARFFEVTHGMAEGALDSVITHPNQYFELSQNITSGKRSKELLTTSQVVIHPRAASQAPSQESEEMEVDS</sequence>
<dbReference type="STRING" id="34508.A0A4U5P940"/>
<keyword evidence="5 10" id="KW-0235">DNA replication</keyword>
<feature type="domain" description="DNA primase large subunit C-terminal" evidence="12">
    <location>
        <begin position="294"/>
        <end position="464"/>
    </location>
</feature>